<comment type="caution">
    <text evidence="1">The sequence shown here is derived from an EMBL/GenBank/DDBJ whole genome shotgun (WGS) entry which is preliminary data.</text>
</comment>
<sequence length="184" mass="20327">MGALLQTFLTCCTFENLSGNTFATEPTIAKSLIRRTTELSAAKLLHENSSRATVAFLLDDFQPLDAPPDVVRVVLKPCPRIFDAEVGRTHEALLVAAQLRMHLARMEVQGCRALVGWSTPPLDCAAAVSFKNTEHAFTCFIHCPSMALFDLVSVKLWSIAVRTKHVAWRAVAAFRPSCSERLRT</sequence>
<proteinExistence type="predicted"/>
<organism evidence="1 2">
    <name type="scientific">Phytophthora cactorum</name>
    <dbReference type="NCBI Taxonomy" id="29920"/>
    <lineage>
        <taxon>Eukaryota</taxon>
        <taxon>Sar</taxon>
        <taxon>Stramenopiles</taxon>
        <taxon>Oomycota</taxon>
        <taxon>Peronosporomycetes</taxon>
        <taxon>Peronosporales</taxon>
        <taxon>Peronosporaceae</taxon>
        <taxon>Phytophthora</taxon>
    </lineage>
</organism>
<accession>A0A8T1TMY3</accession>
<protein>
    <submittedName>
        <fullName evidence="1">Uncharacterized protein</fullName>
    </submittedName>
</protein>
<dbReference type="AlphaFoldDB" id="A0A8T1TMY3"/>
<evidence type="ECO:0000313" key="2">
    <source>
        <dbReference type="Proteomes" id="UP000688947"/>
    </source>
</evidence>
<evidence type="ECO:0000313" key="1">
    <source>
        <dbReference type="EMBL" id="KAG6944287.1"/>
    </source>
</evidence>
<reference evidence="1" key="1">
    <citation type="submission" date="2021-01" db="EMBL/GenBank/DDBJ databases">
        <title>Phytophthora aleatoria, a newly-described species from Pinus radiata is distinct from Phytophthora cactorum isolates based on comparative genomics.</title>
        <authorList>
            <person name="Mcdougal R."/>
            <person name="Panda P."/>
            <person name="Williams N."/>
            <person name="Studholme D.J."/>
        </authorList>
    </citation>
    <scope>NUCLEOTIDE SEQUENCE</scope>
    <source>
        <strain evidence="1">NZFS 3830</strain>
    </source>
</reference>
<dbReference type="OrthoDB" id="124308at2759"/>
<dbReference type="EMBL" id="JAENGZ010002274">
    <property type="protein sequence ID" value="KAG6944287.1"/>
    <property type="molecule type" value="Genomic_DNA"/>
</dbReference>
<dbReference type="Proteomes" id="UP000688947">
    <property type="component" value="Unassembled WGS sequence"/>
</dbReference>
<name>A0A8T1TMY3_9STRA</name>
<gene>
    <name evidence="1" type="ORF">JG687_00017957</name>
</gene>
<dbReference type="VEuPathDB" id="FungiDB:PC110_g4178"/>